<reference evidence="1" key="1">
    <citation type="journal article" date="2020" name="Front. Microbiol.">
        <title>Characterization of Two Mitochondrial Genomes and Gene Expression Analysis Reveal Clues for Variations, Evolution, and Large-Sclerotium Formation in Medical Fungus Wolfiporia cocos.</title>
        <authorList>
            <person name="Chen M."/>
            <person name="Chen N."/>
            <person name="Wu T."/>
            <person name="Bian Y."/>
            <person name="Deng Y."/>
            <person name="Xu Z."/>
        </authorList>
    </citation>
    <scope>NUCLEOTIDE SEQUENCE</scope>
    <source>
        <strain evidence="1">BL16</strain>
        <strain evidence="2">MD-104 SS10</strain>
    </source>
</reference>
<dbReference type="AlphaFoldDB" id="A0A7G7YDS6"/>
<accession>A0A7G7YDS6</accession>
<evidence type="ECO:0000313" key="1">
    <source>
        <dbReference type="EMBL" id="QNH92646.1"/>
    </source>
</evidence>
<dbReference type="RefSeq" id="YP_009926585.1">
    <property type="nucleotide sequence ID" value="NC_050681.1"/>
</dbReference>
<dbReference type="GeneID" id="59143126"/>
<keyword evidence="1" id="KW-0496">Mitochondrion</keyword>
<evidence type="ECO:0000313" key="2">
    <source>
        <dbReference type="EMBL" id="QNH92688.1"/>
    </source>
</evidence>
<gene>
    <name evidence="1" type="primary">orf11</name>
    <name evidence="2" type="synonym">orf5</name>
</gene>
<organism evidence="1">
    <name type="scientific">Wolfiporia cocos</name>
    <dbReference type="NCBI Taxonomy" id="81056"/>
    <lineage>
        <taxon>Eukaryota</taxon>
        <taxon>Fungi</taxon>
        <taxon>Dikarya</taxon>
        <taxon>Basidiomycota</taxon>
        <taxon>Agaricomycotina</taxon>
        <taxon>Agaricomycetes</taxon>
        <taxon>Polyporales</taxon>
        <taxon>Phaeolaceae</taxon>
        <taxon>Wolfiporia</taxon>
    </lineage>
</organism>
<proteinExistence type="predicted"/>
<dbReference type="EMBL" id="MT079862">
    <property type="protein sequence ID" value="QNH92688.1"/>
    <property type="molecule type" value="Genomic_DNA"/>
</dbReference>
<name>A0A7G7YDS6_9APHY</name>
<protein>
    <submittedName>
        <fullName evidence="1">Uncharacterized protein</fullName>
    </submittedName>
</protein>
<dbReference type="EMBL" id="MT079861">
    <property type="protein sequence ID" value="QNH92646.1"/>
    <property type="molecule type" value="Genomic_DNA"/>
</dbReference>
<sequence length="104" mass="11506">MNELRTYQTEANIFLLRSLTPSSKNLQTIGSISVAKRTLGGGVVTYSPSNALTGVTRHNIAPPLITTTNQYNYNCYGTRPVLPLLTNINSFVQRYTTNKVQTIL</sequence>
<geneLocation type="mitochondrion" evidence="1"/>